<proteinExistence type="predicted"/>
<name>E6PUX7_9ZZZZ</name>
<sequence>MLERRRACCKLAACTVLGAWLGVPAALAQTAPEVSIASVNGINFQGQTAVLDLTLSIRNTAGLALPLQALRFHCGFNGIDVAQGQSTTPVNIPAGGRAMVPVRLDVDSASLLGVLANLPPDGQVNYQLQGHAEIGLTMLQIPFSHQGVIALR</sequence>
<organism evidence="2">
    <name type="scientific">mine drainage metagenome</name>
    <dbReference type="NCBI Taxonomy" id="410659"/>
    <lineage>
        <taxon>unclassified sequences</taxon>
        <taxon>metagenomes</taxon>
        <taxon>ecological metagenomes</taxon>
    </lineage>
</organism>
<dbReference type="InterPro" id="IPR004864">
    <property type="entry name" value="LEA_2"/>
</dbReference>
<comment type="caution">
    <text evidence="2">The sequence shown here is derived from an EMBL/GenBank/DDBJ whole genome shotgun (WGS) entry which is preliminary data.</text>
</comment>
<dbReference type="Pfam" id="PF03168">
    <property type="entry name" value="LEA_2"/>
    <property type="match status" value="1"/>
</dbReference>
<dbReference type="SUPFAM" id="SSF117070">
    <property type="entry name" value="LEA14-like"/>
    <property type="match status" value="1"/>
</dbReference>
<protein>
    <recommendedName>
        <fullName evidence="1">Late embryogenesis abundant protein LEA-2 subgroup domain-containing protein</fullName>
    </recommendedName>
</protein>
<gene>
    <name evidence="2" type="ORF">CARN2_4216</name>
</gene>
<reference evidence="2" key="1">
    <citation type="submission" date="2009-10" db="EMBL/GenBank/DDBJ databases">
        <title>Diversity of trophic interactions inside an arsenic-rich microbial ecosystem.</title>
        <authorList>
            <person name="Bertin P.N."/>
            <person name="Heinrich-Salmeron A."/>
            <person name="Pelletier E."/>
            <person name="Goulhen-Chollet F."/>
            <person name="Arsene-Ploetze F."/>
            <person name="Gallien S."/>
            <person name="Calteau A."/>
            <person name="Vallenet D."/>
            <person name="Casiot C."/>
            <person name="Chane-Woon-Ming B."/>
            <person name="Giloteaux L."/>
            <person name="Barakat M."/>
            <person name="Bonnefoy V."/>
            <person name="Bruneel O."/>
            <person name="Chandler M."/>
            <person name="Cleiss J."/>
            <person name="Duran R."/>
            <person name="Elbaz-Poulichet F."/>
            <person name="Fonknechten N."/>
            <person name="Lauga B."/>
            <person name="Mornico D."/>
            <person name="Ortet P."/>
            <person name="Schaeffer C."/>
            <person name="Siguier P."/>
            <person name="Alexander Thil Smith A."/>
            <person name="Van Dorsselaer A."/>
            <person name="Weissenbach J."/>
            <person name="Medigue C."/>
            <person name="Le Paslier D."/>
        </authorList>
    </citation>
    <scope>NUCLEOTIDE SEQUENCE</scope>
</reference>
<evidence type="ECO:0000313" key="2">
    <source>
        <dbReference type="EMBL" id="CBH98734.1"/>
    </source>
</evidence>
<dbReference type="Gene3D" id="2.60.40.1820">
    <property type="match status" value="1"/>
</dbReference>
<dbReference type="EMBL" id="CABM01000060">
    <property type="protein sequence ID" value="CBH98734.1"/>
    <property type="molecule type" value="Genomic_DNA"/>
</dbReference>
<accession>E6PUX7</accession>
<evidence type="ECO:0000259" key="1">
    <source>
        <dbReference type="Pfam" id="PF03168"/>
    </source>
</evidence>
<dbReference type="AlphaFoldDB" id="E6PUX7"/>
<feature type="domain" description="Late embryogenesis abundant protein LEA-2 subgroup" evidence="1">
    <location>
        <begin position="54"/>
        <end position="147"/>
    </location>
</feature>